<dbReference type="SUPFAM" id="SSF56655">
    <property type="entry name" value="Carbohydrate phosphatase"/>
    <property type="match status" value="1"/>
</dbReference>
<dbReference type="CDD" id="cd01637">
    <property type="entry name" value="IMPase_like"/>
    <property type="match status" value="1"/>
</dbReference>
<gene>
    <name evidence="2" type="ORF">HDE68_003523</name>
</gene>
<comment type="caution">
    <text evidence="2">The sequence shown here is derived from an EMBL/GenBank/DDBJ whole genome shotgun (WGS) entry which is preliminary data.</text>
</comment>
<sequence length="270" mass="30156">MNKQINIQTILDTVRQAGDFFLENYKLHAIPTNKEQFFLELGAIDERCMAILRAGLTDEFPDIPWNTVDEFDNDGQKEPLLLPEYWVCDAMDGAIQYLQHIPGWTINLALIRNGNLHFSVIYDPLSNEMFWAREGSGAFMNDKPIRPVVKTDTAIMLAVFEYGHQEPVIPGFNQKHGAAVTDLLNKFGVVRNYGPHGLQLAYVGAGRIDVFHQLGLDTFNWLAGILIAREAGADILNADGNSWKWGDESLVVSAPGIADSFKGEINSSQF</sequence>
<dbReference type="EC" id="3.1.3.25" evidence="2"/>
<dbReference type="PANTHER" id="PTHR20854">
    <property type="entry name" value="INOSITOL MONOPHOSPHATASE"/>
    <property type="match status" value="1"/>
</dbReference>
<dbReference type="Gene3D" id="3.30.540.10">
    <property type="entry name" value="Fructose-1,6-Bisphosphatase, subunit A, domain 1"/>
    <property type="match status" value="1"/>
</dbReference>
<dbReference type="RefSeq" id="WP_183883466.1">
    <property type="nucleotide sequence ID" value="NZ_JACHCE010000005.1"/>
</dbReference>
<protein>
    <submittedName>
        <fullName evidence="2">Myo-inositol-1(Or 4)-monophosphatase</fullName>
        <ecNumber evidence="2">3.1.3.25</ecNumber>
    </submittedName>
</protein>
<dbReference type="Pfam" id="PF00459">
    <property type="entry name" value="Inositol_P"/>
    <property type="match status" value="1"/>
</dbReference>
<dbReference type="EMBL" id="JACHCE010000005">
    <property type="protein sequence ID" value="MBB5637608.1"/>
    <property type="molecule type" value="Genomic_DNA"/>
</dbReference>
<dbReference type="InterPro" id="IPR000760">
    <property type="entry name" value="Inositol_monophosphatase-like"/>
</dbReference>
<dbReference type="GO" id="GO:0046872">
    <property type="term" value="F:metal ion binding"/>
    <property type="evidence" value="ECO:0007669"/>
    <property type="project" value="UniProtKB-KW"/>
</dbReference>
<proteinExistence type="predicted"/>
<reference evidence="2 3" key="1">
    <citation type="submission" date="2020-08" db="EMBL/GenBank/DDBJ databases">
        <title>Genomic Encyclopedia of Type Strains, Phase IV (KMG-V): Genome sequencing to study the core and pangenomes of soil and plant-associated prokaryotes.</title>
        <authorList>
            <person name="Whitman W."/>
        </authorList>
    </citation>
    <scope>NUCLEOTIDE SEQUENCE [LARGE SCALE GENOMIC DNA]</scope>
    <source>
        <strain evidence="2 3">S3M1</strain>
    </source>
</reference>
<dbReference type="PRINTS" id="PR00377">
    <property type="entry name" value="IMPHPHTASES"/>
</dbReference>
<dbReference type="PRINTS" id="PR01959">
    <property type="entry name" value="SBIMPHPHTASE"/>
</dbReference>
<evidence type="ECO:0000313" key="2">
    <source>
        <dbReference type="EMBL" id="MBB5637608.1"/>
    </source>
</evidence>
<dbReference type="AlphaFoldDB" id="A0A7W8ZP34"/>
<organism evidence="2 3">
    <name type="scientific">Pedobacter cryoconitis</name>
    <dbReference type="NCBI Taxonomy" id="188932"/>
    <lineage>
        <taxon>Bacteria</taxon>
        <taxon>Pseudomonadati</taxon>
        <taxon>Bacteroidota</taxon>
        <taxon>Sphingobacteriia</taxon>
        <taxon>Sphingobacteriales</taxon>
        <taxon>Sphingobacteriaceae</taxon>
        <taxon>Pedobacter</taxon>
    </lineage>
</organism>
<dbReference type="InterPro" id="IPR022337">
    <property type="entry name" value="Inositol_monophosphatase_SuhB"/>
</dbReference>
<feature type="binding site" evidence="1">
    <location>
        <position position="92"/>
    </location>
    <ligand>
        <name>Mg(2+)</name>
        <dbReference type="ChEBI" id="CHEBI:18420"/>
        <label>1</label>
        <note>catalytic</note>
    </ligand>
</feature>
<name>A0A7W8ZP34_9SPHI</name>
<evidence type="ECO:0000256" key="1">
    <source>
        <dbReference type="PIRSR" id="PIRSR600760-2"/>
    </source>
</evidence>
<dbReference type="PANTHER" id="PTHR20854:SF4">
    <property type="entry name" value="INOSITOL-1-MONOPHOSPHATASE-RELATED"/>
    <property type="match status" value="1"/>
</dbReference>
<evidence type="ECO:0000313" key="3">
    <source>
        <dbReference type="Proteomes" id="UP000537204"/>
    </source>
</evidence>
<dbReference type="GO" id="GO:0007165">
    <property type="term" value="P:signal transduction"/>
    <property type="evidence" value="ECO:0007669"/>
    <property type="project" value="TreeGrafter"/>
</dbReference>
<feature type="binding site" evidence="1">
    <location>
        <position position="89"/>
    </location>
    <ligand>
        <name>Mg(2+)</name>
        <dbReference type="ChEBI" id="CHEBI:18420"/>
        <label>1</label>
        <note>catalytic</note>
    </ligand>
</feature>
<dbReference type="Gene3D" id="3.40.190.80">
    <property type="match status" value="1"/>
</dbReference>
<keyword evidence="1" id="KW-0460">Magnesium</keyword>
<comment type="cofactor">
    <cofactor evidence="1">
        <name>Mg(2+)</name>
        <dbReference type="ChEBI" id="CHEBI:18420"/>
    </cofactor>
</comment>
<keyword evidence="2" id="KW-0378">Hydrolase</keyword>
<keyword evidence="1" id="KW-0479">Metal-binding</keyword>
<dbReference type="GO" id="GO:0006020">
    <property type="term" value="P:inositol metabolic process"/>
    <property type="evidence" value="ECO:0007669"/>
    <property type="project" value="TreeGrafter"/>
</dbReference>
<accession>A0A7W8ZP34</accession>
<dbReference type="Proteomes" id="UP000537204">
    <property type="component" value="Unassembled WGS sequence"/>
</dbReference>
<dbReference type="GO" id="GO:0008934">
    <property type="term" value="F:inositol monophosphate 1-phosphatase activity"/>
    <property type="evidence" value="ECO:0007669"/>
    <property type="project" value="InterPro"/>
</dbReference>